<dbReference type="PANTHER" id="PTHR46268:SF6">
    <property type="entry name" value="UNIVERSAL STRESS PROTEIN UP12"/>
    <property type="match status" value="1"/>
</dbReference>
<sequence length="291" mass="30545">MTINPAIVVGVDGSDTSKAAAAWAARAAARHAVPLRLVAAQPATLAYGGPLMASQEFYDDLDRETKRVLAEAKDVAAAAAPGLEAETVIVNSSPIPVMLDESERARMIVLGTRGLGAVRGALLGSVTAALATHARCPLVVVPTVDTDPADGPVVVGVDGSANSAPAVEAAFTEASLRAAPLVAVHAWSDVDFDTLPAAVEEIPWPGLAENEEATLAESLAGWQERFPDVDVRRVVVRDRAVEQLLDQSHTAQLVVVGSHGRGGFRGMLLGSTSRALLHRIERPLMIVRERR</sequence>
<evidence type="ECO:0000313" key="3">
    <source>
        <dbReference type="EMBL" id="GAA4489027.1"/>
    </source>
</evidence>
<evidence type="ECO:0000256" key="1">
    <source>
        <dbReference type="ARBA" id="ARBA00008791"/>
    </source>
</evidence>
<dbReference type="PRINTS" id="PR01438">
    <property type="entry name" value="UNVRSLSTRESS"/>
</dbReference>
<organism evidence="3 4">
    <name type="scientific">Rhodococcus olei</name>
    <dbReference type="NCBI Taxonomy" id="2161675"/>
    <lineage>
        <taxon>Bacteria</taxon>
        <taxon>Bacillati</taxon>
        <taxon>Actinomycetota</taxon>
        <taxon>Actinomycetes</taxon>
        <taxon>Mycobacteriales</taxon>
        <taxon>Nocardiaceae</taxon>
        <taxon>Rhodococcus</taxon>
    </lineage>
</organism>
<protein>
    <submittedName>
        <fullName evidence="3">Universal stress protein</fullName>
    </submittedName>
</protein>
<dbReference type="InterPro" id="IPR006015">
    <property type="entry name" value="Universal_stress_UspA"/>
</dbReference>
<dbReference type="EMBL" id="BAABFB010000075">
    <property type="protein sequence ID" value="GAA4489027.1"/>
    <property type="molecule type" value="Genomic_DNA"/>
</dbReference>
<reference evidence="4" key="1">
    <citation type="journal article" date="2019" name="Int. J. Syst. Evol. Microbiol.">
        <title>The Global Catalogue of Microorganisms (GCM) 10K type strain sequencing project: providing services to taxonomists for standard genome sequencing and annotation.</title>
        <authorList>
            <consortium name="The Broad Institute Genomics Platform"/>
            <consortium name="The Broad Institute Genome Sequencing Center for Infectious Disease"/>
            <person name="Wu L."/>
            <person name="Ma J."/>
        </authorList>
    </citation>
    <scope>NUCLEOTIDE SEQUENCE [LARGE SCALE GENOMIC DNA]</scope>
    <source>
        <strain evidence="4">JCM 32206</strain>
    </source>
</reference>
<accession>A0ABP8PP62</accession>
<gene>
    <name evidence="3" type="ORF">GCM10023094_49880</name>
</gene>
<dbReference type="InterPro" id="IPR014729">
    <property type="entry name" value="Rossmann-like_a/b/a_fold"/>
</dbReference>
<comment type="caution">
    <text evidence="3">The sequence shown here is derived from an EMBL/GenBank/DDBJ whole genome shotgun (WGS) entry which is preliminary data.</text>
</comment>
<dbReference type="PANTHER" id="PTHR46268">
    <property type="entry name" value="STRESS RESPONSE PROTEIN NHAX"/>
    <property type="match status" value="1"/>
</dbReference>
<comment type="similarity">
    <text evidence="1">Belongs to the universal stress protein A family.</text>
</comment>
<dbReference type="Gene3D" id="3.40.50.620">
    <property type="entry name" value="HUPs"/>
    <property type="match status" value="2"/>
</dbReference>
<dbReference type="Pfam" id="PF00582">
    <property type="entry name" value="Usp"/>
    <property type="match status" value="2"/>
</dbReference>
<feature type="domain" description="UspA" evidence="2">
    <location>
        <begin position="7"/>
        <end position="142"/>
    </location>
</feature>
<dbReference type="RefSeq" id="WP_345351998.1">
    <property type="nucleotide sequence ID" value="NZ_BAABFB010000075.1"/>
</dbReference>
<proteinExistence type="inferred from homology"/>
<evidence type="ECO:0000259" key="2">
    <source>
        <dbReference type="Pfam" id="PF00582"/>
    </source>
</evidence>
<dbReference type="InterPro" id="IPR006016">
    <property type="entry name" value="UspA"/>
</dbReference>
<name>A0ABP8PP62_9NOCA</name>
<evidence type="ECO:0000313" key="4">
    <source>
        <dbReference type="Proteomes" id="UP001501183"/>
    </source>
</evidence>
<dbReference type="SUPFAM" id="SSF52402">
    <property type="entry name" value="Adenine nucleotide alpha hydrolases-like"/>
    <property type="match status" value="2"/>
</dbReference>
<feature type="domain" description="UspA" evidence="2">
    <location>
        <begin position="152"/>
        <end position="288"/>
    </location>
</feature>
<dbReference type="Proteomes" id="UP001501183">
    <property type="component" value="Unassembled WGS sequence"/>
</dbReference>
<keyword evidence="4" id="KW-1185">Reference proteome</keyword>